<dbReference type="InterPro" id="IPR016032">
    <property type="entry name" value="Sig_transdc_resp-reg_C-effctor"/>
</dbReference>
<name>A0A6N7XPS0_9ACTN</name>
<evidence type="ECO:0000313" key="2">
    <source>
        <dbReference type="Proteomes" id="UP000469325"/>
    </source>
</evidence>
<proteinExistence type="predicted"/>
<reference evidence="1 2" key="1">
    <citation type="submission" date="2019-08" db="EMBL/GenBank/DDBJ databases">
        <title>In-depth cultivation of the pig gut microbiome towards novel bacterial diversity and tailored functional studies.</title>
        <authorList>
            <person name="Wylensek D."/>
            <person name="Hitch T.C.A."/>
            <person name="Clavel T."/>
        </authorList>
    </citation>
    <scope>NUCLEOTIDE SEQUENCE [LARGE SCALE GENOMIC DNA]</scope>
    <source>
        <strain evidence="1 2">CA-Schmier-601-WT-1</strain>
    </source>
</reference>
<dbReference type="EMBL" id="VUNC01000005">
    <property type="protein sequence ID" value="MST72984.1"/>
    <property type="molecule type" value="Genomic_DNA"/>
</dbReference>
<dbReference type="RefSeq" id="WP_154435613.1">
    <property type="nucleotide sequence ID" value="NZ_VUNC01000005.1"/>
</dbReference>
<gene>
    <name evidence="1" type="ORF">FYJ68_07670</name>
</gene>
<dbReference type="PANTHER" id="PTHR35807">
    <property type="entry name" value="TRANSCRIPTIONAL REGULATOR REDD-RELATED"/>
    <property type="match status" value="1"/>
</dbReference>
<evidence type="ECO:0000313" key="1">
    <source>
        <dbReference type="EMBL" id="MST72984.1"/>
    </source>
</evidence>
<evidence type="ECO:0008006" key="3">
    <source>
        <dbReference type="Google" id="ProtNLM"/>
    </source>
</evidence>
<comment type="caution">
    <text evidence="1">The sequence shown here is derived from an EMBL/GenBank/DDBJ whole genome shotgun (WGS) entry which is preliminary data.</text>
</comment>
<dbReference type="Gene3D" id="1.10.10.10">
    <property type="entry name" value="Winged helix-like DNA-binding domain superfamily/Winged helix DNA-binding domain"/>
    <property type="match status" value="1"/>
</dbReference>
<dbReference type="Proteomes" id="UP000469325">
    <property type="component" value="Unassembled WGS sequence"/>
</dbReference>
<dbReference type="GO" id="GO:0006355">
    <property type="term" value="P:regulation of DNA-templated transcription"/>
    <property type="evidence" value="ECO:0007669"/>
    <property type="project" value="InterPro"/>
</dbReference>
<dbReference type="InterPro" id="IPR036388">
    <property type="entry name" value="WH-like_DNA-bd_sf"/>
</dbReference>
<protein>
    <recommendedName>
        <fullName evidence="3">Bacterial transcriptional activator domain-containing protein</fullName>
    </recommendedName>
</protein>
<dbReference type="InterPro" id="IPR051677">
    <property type="entry name" value="AfsR-DnrI-RedD_regulator"/>
</dbReference>
<sequence length="939" mass="101154">MGKTNLICHILDNEESRGAVVRIFDLSRSCCLDVPEKVYRISREVVSLANINSRVVVGIDGLPPDGEQATHREARAIRKMAAAGAYILIAIRPESRAVAELLPEAKVVGAKDLLCGEGMSDEPVRWGFTHGIPSLEYSLMGPASSRVINCQDAVTAKYVDALARLSSEYLRDSLDEEERALRATLMLLGSGELASVREILPRTDDEALLWLKVSAPLFDINLVNSKFSVAGLCENALLEKCLPMLRGTCSKWGDLVLGVVWALSRRGDFARASLVGSMVDDPEELSAIGCHWGEGLLFSGQREFLNRCLAAADDSGVRATPGYLKSRQLILEVDGRLSEAKSGRLECAGFLPKSGRSSFDWGVCRLVADCRDRAVSACGNMGQPGGQLRATDAALVLHGKVMGLLAAGELKGAFTAMLDSPFRREPRTLPAALLCDDFAFVSALLGERLTPEEKRDVAAAERIIGGASPRRLGVYRVTVNRALRVVMGHATSIKGVERAINRAGENGDTLIEASFLLAAAVADLRSGGCTRAHVRASRAVLLAESGGSSYLADVAKLLDAAILLSLGEGATVAAKNSDLSEPALRDLMRLLLHANGGGLSSHKSFERLSKARCDREVLWIVSLLSKDCGEVSRAFRSAAPHAWTDLIDEEPSDSESVPETPEGNHLVGEEGLLVLEEPEDKTYRINVLGGFSVYCEGKLVDPLKFGARRARDLLIALAVTPGHELRRHEALRAIWGETDYTDGMQKLYEAVAAARKVLRAQELGVDPFRNVRGSGLIALNPESVGTDVDVFLSEVESVLADGAGDRAAMDHARLVRRAFSTGPCGLGGDPVGACEDAGRALDASFADSMAVGISAALRLGRPLLACQFAESALEVAPGREDLLIGLVRSLTELGRMVEVEQLRKDYRAKVKKGEMVPCPELEEAFREAMRRRDDESLEQ</sequence>
<dbReference type="SUPFAM" id="SSF46894">
    <property type="entry name" value="C-terminal effector domain of the bipartite response regulators"/>
    <property type="match status" value="1"/>
</dbReference>
<keyword evidence="2" id="KW-1185">Reference proteome</keyword>
<accession>A0A6N7XPS0</accession>
<organism evidence="1 2">
    <name type="scientific">Olsenella porci</name>
    <dbReference type="NCBI Taxonomy" id="2652279"/>
    <lineage>
        <taxon>Bacteria</taxon>
        <taxon>Bacillati</taxon>
        <taxon>Actinomycetota</taxon>
        <taxon>Coriobacteriia</taxon>
        <taxon>Coriobacteriales</taxon>
        <taxon>Atopobiaceae</taxon>
        <taxon>Olsenella</taxon>
    </lineage>
</organism>
<dbReference type="GO" id="GO:0003677">
    <property type="term" value="F:DNA binding"/>
    <property type="evidence" value="ECO:0007669"/>
    <property type="project" value="InterPro"/>
</dbReference>
<dbReference type="AlphaFoldDB" id="A0A6N7XPS0"/>
<dbReference type="PANTHER" id="PTHR35807:SF1">
    <property type="entry name" value="TRANSCRIPTIONAL REGULATOR REDD"/>
    <property type="match status" value="1"/>
</dbReference>